<dbReference type="AlphaFoldDB" id="A0A849I2P9"/>
<evidence type="ECO:0000256" key="3">
    <source>
        <dbReference type="ARBA" id="ARBA00022801"/>
    </source>
</evidence>
<comment type="similarity">
    <text evidence="1">Belongs to the peptidase C40 family.</text>
</comment>
<keyword evidence="2" id="KW-0645">Protease</keyword>
<reference evidence="7 8" key="1">
    <citation type="submission" date="2020-04" db="EMBL/GenBank/DDBJ databases">
        <title>Enterovirga sp. isolate from soil.</title>
        <authorList>
            <person name="Chea S."/>
            <person name="Kim D.-U."/>
        </authorList>
    </citation>
    <scope>NUCLEOTIDE SEQUENCE [LARGE SCALE GENOMIC DNA]</scope>
    <source>
        <strain evidence="7 8">DB1703</strain>
    </source>
</reference>
<evidence type="ECO:0000259" key="5">
    <source>
        <dbReference type="PROSITE" id="PS51781"/>
    </source>
</evidence>
<dbReference type="InterPro" id="IPR003646">
    <property type="entry name" value="SH3-like_bac-type"/>
</dbReference>
<accession>A0A849I2P9</accession>
<dbReference type="Gene3D" id="3.90.1720.10">
    <property type="entry name" value="endopeptidase domain like (from Nostoc punctiforme)"/>
    <property type="match status" value="1"/>
</dbReference>
<dbReference type="InterPro" id="IPR038765">
    <property type="entry name" value="Papain-like_cys_pep_sf"/>
</dbReference>
<dbReference type="GO" id="GO:0006508">
    <property type="term" value="P:proteolysis"/>
    <property type="evidence" value="ECO:0007669"/>
    <property type="project" value="UniProtKB-KW"/>
</dbReference>
<keyword evidence="8" id="KW-1185">Reference proteome</keyword>
<dbReference type="InterPro" id="IPR041382">
    <property type="entry name" value="SH3_16"/>
</dbReference>
<dbReference type="GO" id="GO:0008234">
    <property type="term" value="F:cysteine-type peptidase activity"/>
    <property type="evidence" value="ECO:0007669"/>
    <property type="project" value="UniProtKB-KW"/>
</dbReference>
<evidence type="ECO:0000259" key="6">
    <source>
        <dbReference type="PROSITE" id="PS51935"/>
    </source>
</evidence>
<keyword evidence="3" id="KW-0378">Hydrolase</keyword>
<feature type="domain" description="SH3b" evidence="5">
    <location>
        <begin position="32"/>
        <end position="96"/>
    </location>
</feature>
<dbReference type="EMBL" id="JABEPP010000004">
    <property type="protein sequence ID" value="NNM73662.1"/>
    <property type="molecule type" value="Genomic_DNA"/>
</dbReference>
<dbReference type="Pfam" id="PF00877">
    <property type="entry name" value="NLPC_P60"/>
    <property type="match status" value="1"/>
</dbReference>
<evidence type="ECO:0000313" key="7">
    <source>
        <dbReference type="EMBL" id="NNM73662.1"/>
    </source>
</evidence>
<dbReference type="PROSITE" id="PS51781">
    <property type="entry name" value="SH3B"/>
    <property type="match status" value="1"/>
</dbReference>
<evidence type="ECO:0000256" key="1">
    <source>
        <dbReference type="ARBA" id="ARBA00007074"/>
    </source>
</evidence>
<dbReference type="Pfam" id="PF18348">
    <property type="entry name" value="SH3_16"/>
    <property type="match status" value="1"/>
</dbReference>
<dbReference type="RefSeq" id="WP_171219160.1">
    <property type="nucleotide sequence ID" value="NZ_JABEPP010000004.1"/>
</dbReference>
<comment type="caution">
    <text evidence="7">The sequence shown here is derived from an EMBL/GenBank/DDBJ whole genome shotgun (WGS) entry which is preliminary data.</text>
</comment>
<dbReference type="PROSITE" id="PS51935">
    <property type="entry name" value="NLPC_P60"/>
    <property type="match status" value="1"/>
</dbReference>
<evidence type="ECO:0000313" key="8">
    <source>
        <dbReference type="Proteomes" id="UP000564885"/>
    </source>
</evidence>
<keyword evidence="4" id="KW-0788">Thiol protease</keyword>
<protein>
    <submittedName>
        <fullName evidence="7">C40 family peptidase</fullName>
    </submittedName>
</protein>
<proteinExistence type="inferred from homology"/>
<dbReference type="PANTHER" id="PTHR47359:SF3">
    <property type="entry name" value="NLP_P60 DOMAIN-CONTAINING PROTEIN-RELATED"/>
    <property type="match status" value="1"/>
</dbReference>
<evidence type="ECO:0000256" key="4">
    <source>
        <dbReference type="ARBA" id="ARBA00022807"/>
    </source>
</evidence>
<dbReference type="SUPFAM" id="SSF54001">
    <property type="entry name" value="Cysteine proteinases"/>
    <property type="match status" value="1"/>
</dbReference>
<dbReference type="InterPro" id="IPR000064">
    <property type="entry name" value="NLP_P60_dom"/>
</dbReference>
<organism evidence="7 8">
    <name type="scientific">Enterovirga aerilata</name>
    <dbReference type="NCBI Taxonomy" id="2730920"/>
    <lineage>
        <taxon>Bacteria</taxon>
        <taxon>Pseudomonadati</taxon>
        <taxon>Pseudomonadota</taxon>
        <taxon>Alphaproteobacteria</taxon>
        <taxon>Hyphomicrobiales</taxon>
        <taxon>Methylobacteriaceae</taxon>
        <taxon>Enterovirga</taxon>
    </lineage>
</organism>
<feature type="domain" description="NlpC/P60" evidence="6">
    <location>
        <begin position="157"/>
        <end position="278"/>
    </location>
</feature>
<gene>
    <name evidence="7" type="ORF">HJG44_14835</name>
</gene>
<sequence>MATFDKRLTPARSDLADERLRGLVDAPRYVAGAARRVTAPSAPLRREPYPDAPLDTEVLMGDPVTVYDEHEGYAWVQLGSDGYVGYMPSEALGPAAPAPTHRVTALRSFVYPGPNLKLPHSAFLSLGAVVTPVEVRNEYVRLSTGGWVFGGHLSQMHEHAADFVAVAERLVGTPYLWGGKTSLGLDCSGLVQLSLAMAGMAAPRDTDMQQSALGTEVGPDPGLRRGDLVFWHGHVGIMLDEARLLHANGHHMAVAIEELAEAEHRIREKSFGPITAVKRLERPGRTDGTVDRPGH</sequence>
<dbReference type="PANTHER" id="PTHR47359">
    <property type="entry name" value="PEPTIDOGLYCAN DL-ENDOPEPTIDASE CWLO"/>
    <property type="match status" value="1"/>
</dbReference>
<dbReference type="Gene3D" id="2.30.30.40">
    <property type="entry name" value="SH3 Domains"/>
    <property type="match status" value="1"/>
</dbReference>
<dbReference type="Proteomes" id="UP000564885">
    <property type="component" value="Unassembled WGS sequence"/>
</dbReference>
<name>A0A849I2P9_9HYPH</name>
<dbReference type="InterPro" id="IPR051794">
    <property type="entry name" value="PG_Endopeptidase_C40"/>
</dbReference>
<evidence type="ECO:0000256" key="2">
    <source>
        <dbReference type="ARBA" id="ARBA00022670"/>
    </source>
</evidence>